<organism evidence="15 16">
    <name type="scientific">Auxenochlorella protothecoides</name>
    <name type="common">Green microalga</name>
    <name type="synonym">Chlorella protothecoides</name>
    <dbReference type="NCBI Taxonomy" id="3075"/>
    <lineage>
        <taxon>Eukaryota</taxon>
        <taxon>Viridiplantae</taxon>
        <taxon>Chlorophyta</taxon>
        <taxon>core chlorophytes</taxon>
        <taxon>Trebouxiophyceae</taxon>
        <taxon>Chlorellales</taxon>
        <taxon>Chlorellaceae</taxon>
        <taxon>Auxenochlorella</taxon>
    </lineage>
</organism>
<evidence type="ECO:0000256" key="4">
    <source>
        <dbReference type="ARBA" id="ARBA00022723"/>
    </source>
</evidence>
<evidence type="ECO:0000256" key="5">
    <source>
        <dbReference type="ARBA" id="ARBA00022989"/>
    </source>
</evidence>
<evidence type="ECO:0000256" key="8">
    <source>
        <dbReference type="ARBA" id="ARBA00023133"/>
    </source>
</evidence>
<feature type="compositionally biased region" description="Acidic residues" evidence="12">
    <location>
        <begin position="674"/>
        <end position="683"/>
    </location>
</feature>
<name>A0A3M7L2Y9_AUXPR</name>
<dbReference type="GO" id="GO:0120547">
    <property type="term" value="F:heme A synthase activity"/>
    <property type="evidence" value="ECO:0007669"/>
    <property type="project" value="UniProtKB-EC"/>
</dbReference>
<dbReference type="GO" id="GO:0046872">
    <property type="term" value="F:metal ion binding"/>
    <property type="evidence" value="ECO:0007669"/>
    <property type="project" value="UniProtKB-KW"/>
</dbReference>
<keyword evidence="5 13" id="KW-1133">Transmembrane helix</keyword>
<dbReference type="InterPro" id="IPR003780">
    <property type="entry name" value="COX15/CtaA_fam"/>
</dbReference>
<evidence type="ECO:0000256" key="12">
    <source>
        <dbReference type="SAM" id="MobiDB-lite"/>
    </source>
</evidence>
<protein>
    <recommendedName>
        <fullName evidence="14">UBA domain-containing protein</fullName>
    </recommendedName>
</protein>
<dbReference type="PROSITE" id="PS50030">
    <property type="entry name" value="UBA"/>
    <property type="match status" value="1"/>
</dbReference>
<evidence type="ECO:0000256" key="9">
    <source>
        <dbReference type="ARBA" id="ARBA00023136"/>
    </source>
</evidence>
<dbReference type="PANTHER" id="PTHR23289:SF2">
    <property type="entry name" value="CYTOCHROME C OXIDASE ASSEMBLY PROTEIN COX15 HOMOLOG"/>
    <property type="match status" value="1"/>
</dbReference>
<keyword evidence="8" id="KW-0350">Heme biosynthesis</keyword>
<evidence type="ECO:0000313" key="16">
    <source>
        <dbReference type="Proteomes" id="UP000279271"/>
    </source>
</evidence>
<feature type="compositionally biased region" description="Low complexity" evidence="12">
    <location>
        <begin position="663"/>
        <end position="673"/>
    </location>
</feature>
<dbReference type="Proteomes" id="UP000279271">
    <property type="component" value="Unassembled WGS sequence"/>
</dbReference>
<comment type="caution">
    <text evidence="15">The sequence shown here is derived from an EMBL/GenBank/DDBJ whole genome shotgun (WGS) entry which is preliminary data.</text>
</comment>
<sequence>MGAGDRGSFVAMAETADRQGARVPAAAWNRACAVGCIVLRCKVNDFSNACAACACASSLAMEHVLLVCADAWARRPIFLDTGQAGHALAMRSRRGGRMRGWTTLVPLLRDVVARARCAGSLHAAKLDIRAFTSLSHAAPLGAAPPAVTGLRQLAKAAGSAPGLASWAARGALAAAPSPPHLLHGLRWVASLAGPGPAAATPYGAAALTAGLSAAQRRWLALWLGGCSAWVAVLVVLGGVTRLTRSGLSMTDWKFGGERAPSGDAEWEAEFARYAASPEFRRVNSRMTLDEFKAIYWMEFAHRYWGRGLGLLFAGPALAFAVGRTVTTPLARRLALLFAMGGTQGLVGWWMVRSGLEDPADPHTVPRVSAYRLAAHLTSAFAIYATLVGLGLAALLNAVPVELGAAHQANALTLFTLALALLHALRPGPVVQRPGIEPGSAAMSFNWIWNFTPSPGWTVEETRTLRLLLMRYGIGRWVQILATGLLPGKLIQQLYGATQRLLGQQSLAAFTGLRIDLDRVRAENEGRTDAPRKSGLIIYDGPVLTREDKDRLQAEAQERYGLTPEQMAQAEAEVAALQDSMQGTAPAWRDCPLLAGDTSSCTQEELTGMLADLHSVLRRLRAQLSSAVARRHRATRTPTLDGGGRGDGAAPKERAARPVKRRAPVPAATRTAAADSDDDDDDFDPLEAEDVAALCGMGFSEVQAAEALAAAEGCLEAAIELLLG</sequence>
<feature type="transmembrane region" description="Helical" evidence="13">
    <location>
        <begin position="333"/>
        <end position="351"/>
    </location>
</feature>
<dbReference type="SUPFAM" id="SSF46934">
    <property type="entry name" value="UBA-like"/>
    <property type="match status" value="1"/>
</dbReference>
<evidence type="ECO:0000256" key="11">
    <source>
        <dbReference type="ARBA" id="ARBA00048044"/>
    </source>
</evidence>
<reference evidence="16" key="1">
    <citation type="journal article" date="2018" name="Algal Res.">
        <title>Characterization of plant carbon substrate utilization by Auxenochlorella protothecoides.</title>
        <authorList>
            <person name="Vogler B.W."/>
            <person name="Starkenburg S.R."/>
            <person name="Sudasinghe N."/>
            <person name="Schambach J.Y."/>
            <person name="Rollin J.A."/>
            <person name="Pattathil S."/>
            <person name="Barry A.N."/>
        </authorList>
    </citation>
    <scope>NUCLEOTIDE SEQUENCE [LARGE SCALE GENOMIC DNA]</scope>
    <source>
        <strain evidence="16">UTEX 25</strain>
    </source>
</reference>
<evidence type="ECO:0000256" key="10">
    <source>
        <dbReference type="ARBA" id="ARBA00044501"/>
    </source>
</evidence>
<keyword evidence="6" id="KW-0560">Oxidoreductase</keyword>
<feature type="transmembrane region" description="Helical" evidence="13">
    <location>
        <begin position="372"/>
        <end position="398"/>
    </location>
</feature>
<feature type="region of interest" description="Disordered" evidence="12">
    <location>
        <begin position="627"/>
        <end position="683"/>
    </location>
</feature>
<proteinExistence type="predicted"/>
<accession>A0A3M7L2Y9</accession>
<keyword evidence="4" id="KW-0479">Metal-binding</keyword>
<keyword evidence="3 13" id="KW-0812">Transmembrane</keyword>
<dbReference type="InterPro" id="IPR023754">
    <property type="entry name" value="HemeA_Synthase_type2"/>
</dbReference>
<dbReference type="Pfam" id="PF02628">
    <property type="entry name" value="COX15-CtaA"/>
    <property type="match status" value="1"/>
</dbReference>
<evidence type="ECO:0000256" key="1">
    <source>
        <dbReference type="ARBA" id="ARBA00001970"/>
    </source>
</evidence>
<gene>
    <name evidence="15" type="ORF">APUTEX25_005019</name>
</gene>
<keyword evidence="7" id="KW-0408">Iron</keyword>
<dbReference type="SMART" id="SM00165">
    <property type="entry name" value="UBA"/>
    <property type="match status" value="1"/>
</dbReference>
<evidence type="ECO:0000259" key="14">
    <source>
        <dbReference type="PROSITE" id="PS50030"/>
    </source>
</evidence>
<feature type="transmembrane region" description="Helical" evidence="13">
    <location>
        <begin position="404"/>
        <end position="424"/>
    </location>
</feature>
<dbReference type="GO" id="GO:0016653">
    <property type="term" value="F:oxidoreductase activity, acting on NAD(P)H, heme protein as acceptor"/>
    <property type="evidence" value="ECO:0007669"/>
    <property type="project" value="TreeGrafter"/>
</dbReference>
<dbReference type="Gene3D" id="1.10.8.10">
    <property type="entry name" value="DNA helicase RuvA subunit, C-terminal domain"/>
    <property type="match status" value="1"/>
</dbReference>
<dbReference type="InterPro" id="IPR009060">
    <property type="entry name" value="UBA-like_sf"/>
</dbReference>
<dbReference type="AlphaFoldDB" id="A0A3M7L2Y9"/>
<dbReference type="GO" id="GO:0006784">
    <property type="term" value="P:heme A biosynthetic process"/>
    <property type="evidence" value="ECO:0007669"/>
    <property type="project" value="InterPro"/>
</dbReference>
<keyword evidence="9 13" id="KW-0472">Membrane</keyword>
<evidence type="ECO:0000256" key="13">
    <source>
        <dbReference type="SAM" id="Phobius"/>
    </source>
</evidence>
<comment type="catalytic activity">
    <reaction evidence="11">
        <text>Fe(II)-heme o + 2 A + H2O = Fe(II)-heme a + 2 AH2</text>
        <dbReference type="Rhea" id="RHEA:63388"/>
        <dbReference type="ChEBI" id="CHEBI:13193"/>
        <dbReference type="ChEBI" id="CHEBI:15377"/>
        <dbReference type="ChEBI" id="CHEBI:17499"/>
        <dbReference type="ChEBI" id="CHEBI:60530"/>
        <dbReference type="ChEBI" id="CHEBI:61715"/>
        <dbReference type="EC" id="1.17.99.9"/>
    </reaction>
    <physiologicalReaction direction="left-to-right" evidence="11">
        <dbReference type="Rhea" id="RHEA:63389"/>
    </physiologicalReaction>
</comment>
<dbReference type="PANTHER" id="PTHR23289">
    <property type="entry name" value="CYTOCHROME C OXIDASE ASSEMBLY PROTEIN COX15"/>
    <property type="match status" value="1"/>
</dbReference>
<evidence type="ECO:0000256" key="2">
    <source>
        <dbReference type="ARBA" id="ARBA00004141"/>
    </source>
</evidence>
<evidence type="ECO:0000256" key="7">
    <source>
        <dbReference type="ARBA" id="ARBA00023004"/>
    </source>
</evidence>
<comment type="subcellular location">
    <subcellularLocation>
        <location evidence="2">Membrane</location>
        <topology evidence="2">Multi-pass membrane protein</topology>
    </subcellularLocation>
</comment>
<dbReference type="GO" id="GO:0005743">
    <property type="term" value="C:mitochondrial inner membrane"/>
    <property type="evidence" value="ECO:0007669"/>
    <property type="project" value="TreeGrafter"/>
</dbReference>
<evidence type="ECO:0000313" key="15">
    <source>
        <dbReference type="EMBL" id="RMZ56957.1"/>
    </source>
</evidence>
<dbReference type="InterPro" id="IPR015940">
    <property type="entry name" value="UBA"/>
</dbReference>
<feature type="transmembrane region" description="Helical" evidence="13">
    <location>
        <begin position="303"/>
        <end position="321"/>
    </location>
</feature>
<dbReference type="EMBL" id="QOKY01000133">
    <property type="protein sequence ID" value="RMZ56957.1"/>
    <property type="molecule type" value="Genomic_DNA"/>
</dbReference>
<feature type="transmembrane region" description="Helical" evidence="13">
    <location>
        <begin position="218"/>
        <end position="239"/>
    </location>
</feature>
<evidence type="ECO:0000256" key="3">
    <source>
        <dbReference type="ARBA" id="ARBA00022692"/>
    </source>
</evidence>
<evidence type="ECO:0000256" key="6">
    <source>
        <dbReference type="ARBA" id="ARBA00023002"/>
    </source>
</evidence>
<comment type="cofactor">
    <cofactor evidence="1">
        <name>heme b</name>
        <dbReference type="ChEBI" id="CHEBI:60344"/>
    </cofactor>
</comment>
<comment type="pathway">
    <text evidence="10">Porphyrin-containing compound metabolism; heme A biosynthesis; heme A from heme O: step 1/1.</text>
</comment>
<feature type="domain" description="UBA" evidence="14">
    <location>
        <begin position="684"/>
        <end position="723"/>
    </location>
</feature>